<sequence length="265" mass="28900">MTTPTAKTPFKLVPATPADFDAIAQIAGDAFQTDSHTLMKAIWKGENNHRDGTREGLPDLFSNPKMDIIVARKGSNGTGEVIGSIIWVKIGYLENEAPKTDNDSPEKPVPSATTTSTTAAFPPPPPPVPASSPTSPLTISELEQTTNNAMTHYMKHLMPSGTKCRIIYGVTVAPAYQGQGVGSALLKWGADKADQDGVFCWVSSSMGAWPAYAKAGFVEVGRLELTLDDYAQGVKWRVKNDEGEETEQDWGVYIWRWMKRDPKLE</sequence>
<dbReference type="GO" id="GO:0016747">
    <property type="term" value="F:acyltransferase activity, transferring groups other than amino-acyl groups"/>
    <property type="evidence" value="ECO:0007669"/>
    <property type="project" value="InterPro"/>
</dbReference>
<dbReference type="PANTHER" id="PTHR42791:SF16">
    <property type="entry name" value="N-ACETYLTRANSFERASE DOMAIN-CONTAINING PROTEIN"/>
    <property type="match status" value="1"/>
</dbReference>
<name>A0A9P6MWB5_9FUNG</name>
<dbReference type="InterPro" id="IPR052523">
    <property type="entry name" value="Trichothecene_AcTrans"/>
</dbReference>
<evidence type="ECO:0000313" key="4">
    <source>
        <dbReference type="Proteomes" id="UP000703661"/>
    </source>
</evidence>
<dbReference type="Pfam" id="PF00583">
    <property type="entry name" value="Acetyltransf_1"/>
    <property type="match status" value="1"/>
</dbReference>
<dbReference type="PROSITE" id="PS51186">
    <property type="entry name" value="GNAT"/>
    <property type="match status" value="1"/>
</dbReference>
<protein>
    <recommendedName>
        <fullName evidence="2">N-acetyltransferase domain-containing protein</fullName>
    </recommendedName>
</protein>
<organism evidence="3 4">
    <name type="scientific">Entomortierella chlamydospora</name>
    <dbReference type="NCBI Taxonomy" id="101097"/>
    <lineage>
        <taxon>Eukaryota</taxon>
        <taxon>Fungi</taxon>
        <taxon>Fungi incertae sedis</taxon>
        <taxon>Mucoromycota</taxon>
        <taxon>Mortierellomycotina</taxon>
        <taxon>Mortierellomycetes</taxon>
        <taxon>Mortierellales</taxon>
        <taxon>Mortierellaceae</taxon>
        <taxon>Entomortierella</taxon>
    </lineage>
</organism>
<dbReference type="Gene3D" id="3.40.630.30">
    <property type="match status" value="1"/>
</dbReference>
<feature type="domain" description="N-acetyltransferase" evidence="2">
    <location>
        <begin position="167"/>
        <end position="241"/>
    </location>
</feature>
<dbReference type="EMBL" id="JAAAID010000558">
    <property type="protein sequence ID" value="KAG0016166.1"/>
    <property type="molecule type" value="Genomic_DNA"/>
</dbReference>
<dbReference type="PANTHER" id="PTHR42791">
    <property type="entry name" value="GNAT FAMILY ACETYLTRANSFERASE"/>
    <property type="match status" value="1"/>
</dbReference>
<feature type="compositionally biased region" description="Low complexity" evidence="1">
    <location>
        <begin position="109"/>
        <end position="120"/>
    </location>
</feature>
<keyword evidence="4" id="KW-1185">Reference proteome</keyword>
<feature type="compositionally biased region" description="Pro residues" evidence="1">
    <location>
        <begin position="121"/>
        <end position="130"/>
    </location>
</feature>
<reference evidence="3" key="1">
    <citation type="journal article" date="2020" name="Fungal Divers.">
        <title>Resolving the Mortierellaceae phylogeny through synthesis of multi-gene phylogenetics and phylogenomics.</title>
        <authorList>
            <person name="Vandepol N."/>
            <person name="Liber J."/>
            <person name="Desiro A."/>
            <person name="Na H."/>
            <person name="Kennedy M."/>
            <person name="Barry K."/>
            <person name="Grigoriev I.V."/>
            <person name="Miller A.N."/>
            <person name="O'Donnell K."/>
            <person name="Stajich J.E."/>
            <person name="Bonito G."/>
        </authorList>
    </citation>
    <scope>NUCLEOTIDE SEQUENCE</scope>
    <source>
        <strain evidence="3">NRRL 2769</strain>
    </source>
</reference>
<dbReference type="InterPro" id="IPR000182">
    <property type="entry name" value="GNAT_dom"/>
</dbReference>
<evidence type="ECO:0000256" key="1">
    <source>
        <dbReference type="SAM" id="MobiDB-lite"/>
    </source>
</evidence>
<gene>
    <name evidence="3" type="ORF">BGZ80_009388</name>
</gene>
<dbReference type="Proteomes" id="UP000703661">
    <property type="component" value="Unassembled WGS sequence"/>
</dbReference>
<dbReference type="SUPFAM" id="SSF55729">
    <property type="entry name" value="Acyl-CoA N-acyltransferases (Nat)"/>
    <property type="match status" value="1"/>
</dbReference>
<accession>A0A9P6MWB5</accession>
<dbReference type="CDD" id="cd04301">
    <property type="entry name" value="NAT_SF"/>
    <property type="match status" value="1"/>
</dbReference>
<evidence type="ECO:0000259" key="2">
    <source>
        <dbReference type="PROSITE" id="PS51186"/>
    </source>
</evidence>
<comment type="caution">
    <text evidence="3">The sequence shown here is derived from an EMBL/GenBank/DDBJ whole genome shotgun (WGS) entry which is preliminary data.</text>
</comment>
<proteinExistence type="predicted"/>
<dbReference type="OrthoDB" id="410198at2759"/>
<evidence type="ECO:0000313" key="3">
    <source>
        <dbReference type="EMBL" id="KAG0016166.1"/>
    </source>
</evidence>
<feature type="region of interest" description="Disordered" evidence="1">
    <location>
        <begin position="98"/>
        <end position="136"/>
    </location>
</feature>
<dbReference type="InterPro" id="IPR016181">
    <property type="entry name" value="Acyl_CoA_acyltransferase"/>
</dbReference>
<dbReference type="AlphaFoldDB" id="A0A9P6MWB5"/>